<evidence type="ECO:0000313" key="3">
    <source>
        <dbReference type="Proteomes" id="UP000305267"/>
    </source>
</evidence>
<gene>
    <name evidence="2" type="ORF">FF100_04040</name>
</gene>
<dbReference type="OrthoDB" id="9929694at2"/>
<keyword evidence="1" id="KW-0812">Transmembrane</keyword>
<dbReference type="Proteomes" id="UP000305267">
    <property type="component" value="Unassembled WGS sequence"/>
</dbReference>
<feature type="transmembrane region" description="Helical" evidence="1">
    <location>
        <begin position="15"/>
        <end position="32"/>
    </location>
</feature>
<feature type="transmembrane region" description="Helical" evidence="1">
    <location>
        <begin position="53"/>
        <end position="71"/>
    </location>
</feature>
<comment type="caution">
    <text evidence="2">The sequence shown here is derived from an EMBL/GenBank/DDBJ whole genome shotgun (WGS) entry which is preliminary data.</text>
</comment>
<accession>A0A5C4LRH4</accession>
<protein>
    <recommendedName>
        <fullName evidence="4">Tripartite ATP-independent transporter, DctQ component</fullName>
    </recommendedName>
</protein>
<name>A0A5C4LRH4_9HYPH</name>
<feature type="transmembrane region" description="Helical" evidence="1">
    <location>
        <begin position="126"/>
        <end position="148"/>
    </location>
</feature>
<evidence type="ECO:0000313" key="2">
    <source>
        <dbReference type="EMBL" id="TNC16424.1"/>
    </source>
</evidence>
<feature type="transmembrane region" description="Helical" evidence="1">
    <location>
        <begin position="91"/>
        <end position="114"/>
    </location>
</feature>
<keyword evidence="3" id="KW-1185">Reference proteome</keyword>
<sequence>MATLVSRVEVAWDRYYPILCGLSSSIAFLALGRQGMQYMVDNQWEIANIYGDAFNFFGVLTAFLFTFYTFVVTADRGFIGKMKGTYPYRCLISYTLRALFLAGLVTVASIFLHVAKPAPVHFGPSFYWLAAWVGSVVWAAVSFIRAAHLFSVFANLHT</sequence>
<keyword evidence="1" id="KW-1133">Transmembrane helix</keyword>
<evidence type="ECO:0008006" key="4">
    <source>
        <dbReference type="Google" id="ProtNLM"/>
    </source>
</evidence>
<organism evidence="2 3">
    <name type="scientific">Methylobacterium terricola</name>
    <dbReference type="NCBI Taxonomy" id="2583531"/>
    <lineage>
        <taxon>Bacteria</taxon>
        <taxon>Pseudomonadati</taxon>
        <taxon>Pseudomonadota</taxon>
        <taxon>Alphaproteobacteria</taxon>
        <taxon>Hyphomicrobiales</taxon>
        <taxon>Methylobacteriaceae</taxon>
        <taxon>Methylobacterium</taxon>
    </lineage>
</organism>
<dbReference type="EMBL" id="VDDA01000001">
    <property type="protein sequence ID" value="TNC16424.1"/>
    <property type="molecule type" value="Genomic_DNA"/>
</dbReference>
<reference evidence="2 3" key="1">
    <citation type="submission" date="2019-06" db="EMBL/GenBank/DDBJ databases">
        <title>Genome of Methylobacterium sp. 17Sr1-39.</title>
        <authorList>
            <person name="Seo T."/>
        </authorList>
    </citation>
    <scope>NUCLEOTIDE SEQUENCE [LARGE SCALE GENOMIC DNA]</scope>
    <source>
        <strain evidence="2 3">17Sr1-39</strain>
    </source>
</reference>
<dbReference type="RefSeq" id="WP_139034236.1">
    <property type="nucleotide sequence ID" value="NZ_VDDA01000001.1"/>
</dbReference>
<dbReference type="AlphaFoldDB" id="A0A5C4LRH4"/>
<evidence type="ECO:0000256" key="1">
    <source>
        <dbReference type="SAM" id="Phobius"/>
    </source>
</evidence>
<proteinExistence type="predicted"/>
<keyword evidence="1" id="KW-0472">Membrane</keyword>